<evidence type="ECO:0000259" key="6">
    <source>
        <dbReference type="Pfam" id="PF26410"/>
    </source>
</evidence>
<dbReference type="GO" id="GO:0000272">
    <property type="term" value="P:polysaccharide catabolic process"/>
    <property type="evidence" value="ECO:0007669"/>
    <property type="project" value="InterPro"/>
</dbReference>
<name>A0A833QSL5_9POAL</name>
<comment type="catalytic activity">
    <reaction evidence="1">
        <text>Random hydrolysis of (1-&gt;4)-beta-D-mannosidic linkages in mannans, galactomannans and glucomannans.</text>
        <dbReference type="EC" id="3.2.1.78"/>
    </reaction>
</comment>
<dbReference type="InterPro" id="IPR045053">
    <property type="entry name" value="MAN-like"/>
</dbReference>
<dbReference type="PANTHER" id="PTHR31451">
    <property type="match status" value="1"/>
</dbReference>
<evidence type="ECO:0000313" key="7">
    <source>
        <dbReference type="EMBL" id="KAF3327346.1"/>
    </source>
</evidence>
<dbReference type="GO" id="GO:0016985">
    <property type="term" value="F:mannan endo-1,4-beta-mannosidase activity"/>
    <property type="evidence" value="ECO:0007669"/>
    <property type="project" value="UniProtKB-EC"/>
</dbReference>
<dbReference type="PROSITE" id="PS00659">
    <property type="entry name" value="GLYCOSYL_HYDROL_F5"/>
    <property type="match status" value="1"/>
</dbReference>
<dbReference type="InterPro" id="IPR017853">
    <property type="entry name" value="GH"/>
</dbReference>
<dbReference type="EC" id="3.2.1.78" evidence="3"/>
<proteinExistence type="inferred from homology"/>
<dbReference type="AlphaFoldDB" id="A0A833QSL5"/>
<dbReference type="Proteomes" id="UP000623129">
    <property type="component" value="Unassembled WGS sequence"/>
</dbReference>
<dbReference type="OrthoDB" id="406631at2759"/>
<evidence type="ECO:0000313" key="8">
    <source>
        <dbReference type="Proteomes" id="UP000623129"/>
    </source>
</evidence>
<evidence type="ECO:0000256" key="2">
    <source>
        <dbReference type="ARBA" id="ARBA00005641"/>
    </source>
</evidence>
<feature type="domain" description="Glycoside hydrolase family 5" evidence="6">
    <location>
        <begin position="14"/>
        <end position="347"/>
    </location>
</feature>
<sequence length="385" mass="43876">MEALTLTDEEWPMVERNGAQLLTKNEPFVIHGFNTYWLMVFAVDPETRHKVSDVFSEAKEIGLNTCRTWAFNDGGWRALQVSPFNYDEEVFQGLDFVVSEARKHNIRLILPLCNNWEDYGGKSQYIKWGQSSGLDLTSDDEFFSNDTLKDYYKAFVEAVLTRTNTITNIEYKNDATILAWELINEPRCPSDPSGDILQAWIEEMAAYVKSIDQIHLVSIGLEGFYGPSTPELMELNPEEFAGVAGTDFIRNHQAPGIDLASVHIYPDTWLSHSDHDDHIKFVQNWMEQHMSDCKDRLNMPIVFSEFGISVRDDRFCSDFRELFMDTVYGAFMQSIEAGGPGGGCVLWQLFPEGAEHMDDGYAVVLAKYPSTYSLLSLQSKRLCEL</sequence>
<evidence type="ECO:0000256" key="1">
    <source>
        <dbReference type="ARBA" id="ARBA00001678"/>
    </source>
</evidence>
<organism evidence="7 8">
    <name type="scientific">Carex littledalei</name>
    <dbReference type="NCBI Taxonomy" id="544730"/>
    <lineage>
        <taxon>Eukaryota</taxon>
        <taxon>Viridiplantae</taxon>
        <taxon>Streptophyta</taxon>
        <taxon>Embryophyta</taxon>
        <taxon>Tracheophyta</taxon>
        <taxon>Spermatophyta</taxon>
        <taxon>Magnoliopsida</taxon>
        <taxon>Liliopsida</taxon>
        <taxon>Poales</taxon>
        <taxon>Cyperaceae</taxon>
        <taxon>Cyperoideae</taxon>
        <taxon>Cariceae</taxon>
        <taxon>Carex</taxon>
        <taxon>Carex subgen. Euthyceras</taxon>
    </lineage>
</organism>
<reference evidence="7" key="1">
    <citation type="submission" date="2020-01" db="EMBL/GenBank/DDBJ databases">
        <title>Genome sequence of Kobresia littledalei, the first chromosome-level genome in the family Cyperaceae.</title>
        <authorList>
            <person name="Qu G."/>
        </authorList>
    </citation>
    <scope>NUCLEOTIDE SEQUENCE</scope>
    <source>
        <strain evidence="7">C.B.Clarke</strain>
        <tissue evidence="7">Leaf</tissue>
    </source>
</reference>
<keyword evidence="4" id="KW-0378">Hydrolase</keyword>
<dbReference type="Pfam" id="PF26410">
    <property type="entry name" value="GH5_mannosidase"/>
    <property type="match status" value="1"/>
</dbReference>
<keyword evidence="8" id="KW-1185">Reference proteome</keyword>
<protein>
    <recommendedName>
        <fullName evidence="3">mannan endo-1,4-beta-mannosidase</fullName>
        <ecNumber evidence="3">3.2.1.78</ecNumber>
    </recommendedName>
</protein>
<evidence type="ECO:0000256" key="3">
    <source>
        <dbReference type="ARBA" id="ARBA00012706"/>
    </source>
</evidence>
<dbReference type="EMBL" id="SWLB01000017">
    <property type="protein sequence ID" value="KAF3327346.1"/>
    <property type="molecule type" value="Genomic_DNA"/>
</dbReference>
<dbReference type="SUPFAM" id="SSF51445">
    <property type="entry name" value="(Trans)glycosidases"/>
    <property type="match status" value="1"/>
</dbReference>
<evidence type="ECO:0000256" key="5">
    <source>
        <dbReference type="ARBA" id="ARBA00023295"/>
    </source>
</evidence>
<accession>A0A833QSL5</accession>
<comment type="similarity">
    <text evidence="2">Belongs to the glycosyl hydrolase 5 (cellulase A) family.</text>
</comment>
<keyword evidence="5" id="KW-0326">Glycosidase</keyword>
<comment type="caution">
    <text evidence="7">The sequence shown here is derived from an EMBL/GenBank/DDBJ whole genome shotgun (WGS) entry which is preliminary data.</text>
</comment>
<dbReference type="FunFam" id="3.20.20.80:FF:000012">
    <property type="entry name" value="Mannan endo-1,4-beta-mannosidase 6"/>
    <property type="match status" value="1"/>
</dbReference>
<dbReference type="InterPro" id="IPR018087">
    <property type="entry name" value="Glyco_hydro_5_CS"/>
</dbReference>
<gene>
    <name evidence="7" type="ORF">FCM35_KLT07464</name>
</gene>
<dbReference type="PANTHER" id="PTHR31451:SF46">
    <property type="entry name" value="MANNAN ENDO-1,4-BETA-MANNOSIDASE 8"/>
    <property type="match status" value="1"/>
</dbReference>
<evidence type="ECO:0000256" key="4">
    <source>
        <dbReference type="ARBA" id="ARBA00022801"/>
    </source>
</evidence>
<dbReference type="Gene3D" id="3.20.20.80">
    <property type="entry name" value="Glycosidases"/>
    <property type="match status" value="1"/>
</dbReference>
<dbReference type="InterPro" id="IPR001547">
    <property type="entry name" value="Glyco_hydro_5"/>
</dbReference>